<evidence type="ECO:0000259" key="7">
    <source>
        <dbReference type="PROSITE" id="PS51296"/>
    </source>
</evidence>
<proteinExistence type="predicted"/>
<gene>
    <name evidence="8" type="ORF">Y900_009730</name>
</gene>
<dbReference type="Proteomes" id="UP000022835">
    <property type="component" value="Unassembled WGS sequence"/>
</dbReference>
<keyword evidence="2" id="KW-0001">2Fe-2S</keyword>
<dbReference type="InterPro" id="IPR015879">
    <property type="entry name" value="Ring_hydroxy_dOase_asu_C_dom"/>
</dbReference>
<evidence type="ECO:0000313" key="9">
    <source>
        <dbReference type="Proteomes" id="UP000022835"/>
    </source>
</evidence>
<dbReference type="SUPFAM" id="SSF55961">
    <property type="entry name" value="Bet v1-like"/>
    <property type="match status" value="1"/>
</dbReference>
<dbReference type="InterPro" id="IPR017941">
    <property type="entry name" value="Rieske_2Fe-2S"/>
</dbReference>
<comment type="cofactor">
    <cofactor evidence="1">
        <name>Fe cation</name>
        <dbReference type="ChEBI" id="CHEBI:24875"/>
    </cofactor>
</comment>
<dbReference type="Gene3D" id="3.90.380.10">
    <property type="entry name" value="Naphthalene 1,2-dioxygenase Alpha Subunit, Chain A, domain 1"/>
    <property type="match status" value="1"/>
</dbReference>
<dbReference type="STRING" id="1440774.Y900_009730"/>
<evidence type="ECO:0000256" key="3">
    <source>
        <dbReference type="ARBA" id="ARBA00022723"/>
    </source>
</evidence>
<dbReference type="OrthoDB" id="5243643at2"/>
<evidence type="ECO:0000313" key="8">
    <source>
        <dbReference type="EMBL" id="KDE99221.1"/>
    </source>
</evidence>
<reference evidence="8" key="1">
    <citation type="submission" date="2014-05" db="EMBL/GenBank/DDBJ databases">
        <title>Genome sequence of Mycobacterium aromaticivorans strain JS19b1T (= DSM 45407T).</title>
        <authorList>
            <person name="Kwak Y."/>
            <person name="Park G.-S."/>
            <person name="Li Q.X."/>
            <person name="Lee S.-E."/>
            <person name="Shin J.-H."/>
        </authorList>
    </citation>
    <scope>NUCLEOTIDE SEQUENCE [LARGE SCALE GENOMIC DNA]</scope>
    <source>
        <strain evidence="8">JS19b1</strain>
    </source>
</reference>
<evidence type="ECO:0000256" key="6">
    <source>
        <dbReference type="ARBA" id="ARBA00023014"/>
    </source>
</evidence>
<dbReference type="CDD" id="cd08882">
    <property type="entry name" value="RHO_alpha_C_MupW-like"/>
    <property type="match status" value="1"/>
</dbReference>
<organism evidence="8 9">
    <name type="scientific">Mycolicibacterium aromaticivorans JS19b1 = JCM 16368</name>
    <dbReference type="NCBI Taxonomy" id="1440774"/>
    <lineage>
        <taxon>Bacteria</taxon>
        <taxon>Bacillati</taxon>
        <taxon>Actinomycetota</taxon>
        <taxon>Actinomycetes</taxon>
        <taxon>Mycobacteriales</taxon>
        <taxon>Mycobacteriaceae</taxon>
        <taxon>Mycolicibacterium</taxon>
    </lineage>
</organism>
<keyword evidence="4" id="KW-0560">Oxidoreductase</keyword>
<sequence>MTSTALPGEWVDHAPGLDDLAGSFTSQVSTDRYRSREYAERERAAIWMKTWQIAGRVDDLPAVGDWMEYKIYDQSFLIVRGKDERLRGFVNACRHRGNAICQGRTGNAKRGFLCQYHLWSYDLDGRLKGLLREQNAGGIDKSDNSLITVPVDTFGGFIFINPDPGAQPLAEWIGAEAMATLQPYHLELMSTVMNVREALDCNWKVVMDAFNEGYHVNGVHPQLLAVLNIAPETTRYKFFENHTIAMAPFDVVGATPEKQVEGTLSLPETFPGTVAVIPRFQELVKEYTADDGSIDFPDGVTARTLLQKATRAHLTEMGLDVSGLTDAQMSDNHGWFLFPNFMMTIRAGECHVILARPHPDGDPNRCIWHVASYMYLPKEIADQFTVDLTEVDEPGSYKYFEALQQDYQQMQRQQAGLRNESLDHLMLVNEEIVVAKFHDTLDRWMAGKAAQ</sequence>
<accession>A0A064CHR0</accession>
<protein>
    <submittedName>
        <fullName evidence="8">(2Fe-2S)-binding protein</fullName>
    </submittedName>
</protein>
<dbReference type="eggNOG" id="COG4638">
    <property type="taxonomic scope" value="Bacteria"/>
</dbReference>
<dbReference type="InterPro" id="IPR001663">
    <property type="entry name" value="Rng_hydr_dOase-A"/>
</dbReference>
<keyword evidence="9" id="KW-1185">Reference proteome</keyword>
<dbReference type="GO" id="GO:0004497">
    <property type="term" value="F:monooxygenase activity"/>
    <property type="evidence" value="ECO:0007669"/>
    <property type="project" value="UniProtKB-ARBA"/>
</dbReference>
<dbReference type="GO" id="GO:0016705">
    <property type="term" value="F:oxidoreductase activity, acting on paired donors, with incorporation or reduction of molecular oxygen"/>
    <property type="evidence" value="ECO:0007669"/>
    <property type="project" value="UniProtKB-ARBA"/>
</dbReference>
<evidence type="ECO:0000256" key="4">
    <source>
        <dbReference type="ARBA" id="ARBA00023002"/>
    </source>
</evidence>
<dbReference type="AlphaFoldDB" id="A0A064CHR0"/>
<dbReference type="SUPFAM" id="SSF50022">
    <property type="entry name" value="ISP domain"/>
    <property type="match status" value="1"/>
</dbReference>
<dbReference type="Gene3D" id="2.102.10.10">
    <property type="entry name" value="Rieske [2Fe-2S] iron-sulphur domain"/>
    <property type="match status" value="1"/>
</dbReference>
<dbReference type="GO" id="GO:0051537">
    <property type="term" value="F:2 iron, 2 sulfur cluster binding"/>
    <property type="evidence" value="ECO:0007669"/>
    <property type="project" value="UniProtKB-KW"/>
</dbReference>
<evidence type="ECO:0000256" key="1">
    <source>
        <dbReference type="ARBA" id="ARBA00001962"/>
    </source>
</evidence>
<dbReference type="Pfam" id="PF00355">
    <property type="entry name" value="Rieske"/>
    <property type="match status" value="1"/>
</dbReference>
<dbReference type="GO" id="GO:0005506">
    <property type="term" value="F:iron ion binding"/>
    <property type="evidence" value="ECO:0007669"/>
    <property type="project" value="InterPro"/>
</dbReference>
<dbReference type="PRINTS" id="PR00090">
    <property type="entry name" value="RNGDIOXGNASE"/>
</dbReference>
<name>A0A064CHR0_9MYCO</name>
<feature type="domain" description="Rieske" evidence="7">
    <location>
        <begin position="51"/>
        <end position="160"/>
    </location>
</feature>
<dbReference type="PANTHER" id="PTHR43756:SF5">
    <property type="entry name" value="CHOLINE MONOOXYGENASE, CHLOROPLASTIC"/>
    <property type="match status" value="1"/>
</dbReference>
<dbReference type="EMBL" id="JALN02000001">
    <property type="protein sequence ID" value="KDE99221.1"/>
    <property type="molecule type" value="Genomic_DNA"/>
</dbReference>
<keyword evidence="3" id="KW-0479">Metal-binding</keyword>
<dbReference type="RefSeq" id="WP_036341636.1">
    <property type="nucleotide sequence ID" value="NZ_JALN02000001.1"/>
</dbReference>
<comment type="caution">
    <text evidence="8">The sequence shown here is derived from an EMBL/GenBank/DDBJ whole genome shotgun (WGS) entry which is preliminary data.</text>
</comment>
<keyword evidence="5" id="KW-0408">Iron</keyword>
<dbReference type="CDD" id="cd03469">
    <property type="entry name" value="Rieske_RO_Alpha_N"/>
    <property type="match status" value="1"/>
</dbReference>
<evidence type="ECO:0000256" key="2">
    <source>
        <dbReference type="ARBA" id="ARBA00022714"/>
    </source>
</evidence>
<evidence type="ECO:0000256" key="5">
    <source>
        <dbReference type="ARBA" id="ARBA00023004"/>
    </source>
</evidence>
<dbReference type="InterPro" id="IPR036922">
    <property type="entry name" value="Rieske_2Fe-2S_sf"/>
</dbReference>
<dbReference type="Pfam" id="PF00848">
    <property type="entry name" value="Ring_hydroxyl_A"/>
    <property type="match status" value="1"/>
</dbReference>
<dbReference type="PROSITE" id="PS51296">
    <property type="entry name" value="RIESKE"/>
    <property type="match status" value="1"/>
</dbReference>
<dbReference type="PANTHER" id="PTHR43756">
    <property type="entry name" value="CHOLINE MONOOXYGENASE, CHLOROPLASTIC"/>
    <property type="match status" value="1"/>
</dbReference>
<keyword evidence="6" id="KW-0411">Iron-sulfur</keyword>